<dbReference type="InterPro" id="IPR021246">
    <property type="entry name" value="DUF2797"/>
</dbReference>
<dbReference type="EMBL" id="JACCKD010000007">
    <property type="protein sequence ID" value="MBA0127430.1"/>
    <property type="molecule type" value="Genomic_DNA"/>
</dbReference>
<accession>A0A838ADY7</accession>
<comment type="caution">
    <text evidence="1">The sequence shown here is derived from an EMBL/GenBank/DDBJ whole genome shotgun (WGS) entry which is preliminary data.</text>
</comment>
<gene>
    <name evidence="1" type="ORF">H0B56_17935</name>
</gene>
<sequence length="294" mass="31904">MSTCSIPAGLCGGIRWRGSSATLTVADENGYEHESALEEGRPVGVRLGSSRFCVGVRQDDRRRCPHGSHIRRNTSETQCRSCAATDPGRAIARDAVVDPRPFHLYLAWFGPGLLKVGITTVGRGHNRLAEQGALAFTWLAQGPHEVIRAAERAVAAARLAPERRKRTTKLAGLWDLPPADRRRAELETAYQQAIRCGGWPSGLEPLPFEEVEHTEMFGLDRLPNTVADITTLTPTCVLAGSVRTVIGTELVLDTDDGPTMLSGRMLAGWPLQPTDAAPVGYRTTPRGPGEHVLF</sequence>
<name>A0A838ADY7_9PSEU</name>
<reference evidence="1 2" key="1">
    <citation type="submission" date="2020-07" db="EMBL/GenBank/DDBJ databases">
        <title>Genome of Haloechinothrix sp.</title>
        <authorList>
            <person name="Tang S.-K."/>
            <person name="Yang L."/>
            <person name="Zhu W.-Y."/>
        </authorList>
    </citation>
    <scope>NUCLEOTIDE SEQUENCE [LARGE SCALE GENOMIC DNA]</scope>
    <source>
        <strain evidence="1 2">YIM 98757</strain>
    </source>
</reference>
<dbReference type="RefSeq" id="WP_180894254.1">
    <property type="nucleotide sequence ID" value="NZ_JACCKD010000007.1"/>
</dbReference>
<protein>
    <submittedName>
        <fullName evidence="1">DUF2797 domain-containing protein</fullName>
    </submittedName>
</protein>
<proteinExistence type="predicted"/>
<dbReference type="Proteomes" id="UP000582974">
    <property type="component" value="Unassembled WGS sequence"/>
</dbReference>
<keyword evidence="2" id="KW-1185">Reference proteome</keyword>
<organism evidence="1 2">
    <name type="scientific">Haloechinothrix aidingensis</name>
    <dbReference type="NCBI Taxonomy" id="2752311"/>
    <lineage>
        <taxon>Bacteria</taxon>
        <taxon>Bacillati</taxon>
        <taxon>Actinomycetota</taxon>
        <taxon>Actinomycetes</taxon>
        <taxon>Pseudonocardiales</taxon>
        <taxon>Pseudonocardiaceae</taxon>
        <taxon>Haloechinothrix</taxon>
    </lineage>
</organism>
<evidence type="ECO:0000313" key="2">
    <source>
        <dbReference type="Proteomes" id="UP000582974"/>
    </source>
</evidence>
<dbReference type="Pfam" id="PF10977">
    <property type="entry name" value="DUF2797"/>
    <property type="match status" value="1"/>
</dbReference>
<dbReference type="AlphaFoldDB" id="A0A838ADY7"/>
<evidence type="ECO:0000313" key="1">
    <source>
        <dbReference type="EMBL" id="MBA0127430.1"/>
    </source>
</evidence>